<sequence length="129" mass="15013">QIKIKENKKYDEQIRNRVKSLQKYCFKYKGLVIRPAESSKELIKEGAALNHCVATHYTKSYAKGVTNILLIRKEEEPNKPYYTVEIRNNNIIQVHGKGNCIANNEVKEFIEVFKESKLKQKNRNISKSA</sequence>
<reference evidence="1" key="1">
    <citation type="submission" date="2017-06" db="EMBL/GenBank/DDBJ databases">
        <title>Novel phages from South African skin metaviromes.</title>
        <authorList>
            <person name="van Zyl L.J."/>
            <person name="Abrahams Y."/>
            <person name="Stander E.A."/>
            <person name="Kirby B.M."/>
            <person name="Clavaud C."/>
            <person name="Farcet C."/>
            <person name="Breton L."/>
            <person name="Trindade M.I."/>
        </authorList>
    </citation>
    <scope>NUCLEOTIDE SEQUENCE</scope>
</reference>
<dbReference type="InterPro" id="IPR025586">
    <property type="entry name" value="PcfJ"/>
</dbReference>
<feature type="non-terminal residue" evidence="1">
    <location>
        <position position="1"/>
    </location>
</feature>
<proteinExistence type="predicted"/>
<gene>
    <name evidence="1" type="ORF">10S11_1</name>
</gene>
<dbReference type="Pfam" id="PF14284">
    <property type="entry name" value="PcfJ"/>
    <property type="match status" value="1"/>
</dbReference>
<name>A0A2H4J308_9CAUD</name>
<protein>
    <recommendedName>
        <fullName evidence="2">PcfJ-like protein</fullName>
    </recommendedName>
</protein>
<evidence type="ECO:0000313" key="1">
    <source>
        <dbReference type="EMBL" id="ASN68263.1"/>
    </source>
</evidence>
<organism evidence="1">
    <name type="scientific">uncultured Caudovirales phage</name>
    <dbReference type="NCBI Taxonomy" id="2100421"/>
    <lineage>
        <taxon>Viruses</taxon>
        <taxon>Duplodnaviria</taxon>
        <taxon>Heunggongvirae</taxon>
        <taxon>Uroviricota</taxon>
        <taxon>Caudoviricetes</taxon>
        <taxon>Peduoviridae</taxon>
        <taxon>Maltschvirus</taxon>
        <taxon>Maltschvirus maltsch</taxon>
    </lineage>
</organism>
<dbReference type="EMBL" id="MF417875">
    <property type="protein sequence ID" value="ASN68263.1"/>
    <property type="molecule type" value="Genomic_DNA"/>
</dbReference>
<accession>A0A2H4J308</accession>
<evidence type="ECO:0008006" key="2">
    <source>
        <dbReference type="Google" id="ProtNLM"/>
    </source>
</evidence>